<dbReference type="Pfam" id="PF10392">
    <property type="entry name" value="COG5_N"/>
    <property type="match status" value="1"/>
</dbReference>
<organism evidence="7 8">
    <name type="scientific">Wickerhamiella sorbophila</name>
    <dbReference type="NCBI Taxonomy" id="45607"/>
    <lineage>
        <taxon>Eukaryota</taxon>
        <taxon>Fungi</taxon>
        <taxon>Dikarya</taxon>
        <taxon>Ascomycota</taxon>
        <taxon>Saccharomycotina</taxon>
        <taxon>Dipodascomycetes</taxon>
        <taxon>Dipodascales</taxon>
        <taxon>Trichomonascaceae</taxon>
        <taxon>Wickerhamiella</taxon>
    </lineage>
</organism>
<accession>A0A2T0FHE2</accession>
<dbReference type="EMBL" id="NDIQ01000021">
    <property type="protein sequence ID" value="PRT54411.1"/>
    <property type="molecule type" value="Genomic_DNA"/>
</dbReference>
<dbReference type="Proteomes" id="UP000238350">
    <property type="component" value="Unassembled WGS sequence"/>
</dbReference>
<evidence type="ECO:0000259" key="6">
    <source>
        <dbReference type="Pfam" id="PF20649"/>
    </source>
</evidence>
<evidence type="ECO:0000256" key="1">
    <source>
        <dbReference type="ARBA" id="ARBA00004395"/>
    </source>
</evidence>
<dbReference type="GO" id="GO:0006891">
    <property type="term" value="P:intra-Golgi vesicle-mediated transport"/>
    <property type="evidence" value="ECO:0007669"/>
    <property type="project" value="InterPro"/>
</dbReference>
<feature type="domain" description="Conserved oligomeric Golgi complex subunit 5 N-terminal" evidence="5">
    <location>
        <begin position="2"/>
        <end position="133"/>
    </location>
</feature>
<evidence type="ECO:0000256" key="4">
    <source>
        <dbReference type="ARBA" id="ARBA00023136"/>
    </source>
</evidence>
<feature type="domain" description="Conserved oligomeric Golgi complex subunit 5 helical" evidence="6">
    <location>
        <begin position="166"/>
        <end position="319"/>
    </location>
</feature>
<dbReference type="InterPro" id="IPR019465">
    <property type="entry name" value="Cog5"/>
</dbReference>
<protein>
    <recommendedName>
        <fullName evidence="2">Conserved oligomeric Golgi complex subunit 5</fullName>
    </recommendedName>
</protein>
<evidence type="ECO:0000313" key="7">
    <source>
        <dbReference type="EMBL" id="PRT54411.1"/>
    </source>
</evidence>
<name>A0A2T0FHE2_9ASCO</name>
<evidence type="ECO:0000259" key="5">
    <source>
        <dbReference type="Pfam" id="PF10392"/>
    </source>
</evidence>
<proteinExistence type="predicted"/>
<keyword evidence="3" id="KW-0333">Golgi apparatus</keyword>
<sequence>MEAYLASTFSAVKQANALIRDTTTSNDVSIDIGPASRRLTYDIEAVEKEISALVAAHPDELVAHAEAIEDVAEMTNKMTPELHNVSNAYSKLEKDFVVPFEQARDAHKAAIKLEQMAGLARALAWYLHLAKQIEAGQEERASLDTVVQAAKCYPQIKQLIEQTPSLAGLAVVRQLEPTLAPAKQRLETVATAAVREGIDKRRLYSGLTALEALDVDISTTVDTMLKAHIGTSVLQLSRSSSTSSEAFNDAVAETKRRAKTLGLIEGILADLNHPTTPLVDYFWTQVAKNMDVKLKTMSVANQAAIRSMNVQKNRFLKTLDSVPPLQAVFEKYITGG</sequence>
<evidence type="ECO:0000313" key="8">
    <source>
        <dbReference type="Proteomes" id="UP000238350"/>
    </source>
</evidence>
<comment type="subcellular location">
    <subcellularLocation>
        <location evidence="1">Golgi apparatus membrane</location>
        <topology evidence="1">Peripheral membrane protein</topology>
    </subcellularLocation>
</comment>
<keyword evidence="4" id="KW-0472">Membrane</keyword>
<evidence type="ECO:0000256" key="3">
    <source>
        <dbReference type="ARBA" id="ARBA00023034"/>
    </source>
</evidence>
<gene>
    <name evidence="7" type="ORF">B9G98_02031</name>
</gene>
<dbReference type="STRING" id="45607.A0A2T0FHE2"/>
<dbReference type="Pfam" id="PF20649">
    <property type="entry name" value="COG5_C"/>
    <property type="match status" value="1"/>
</dbReference>
<dbReference type="PANTHER" id="PTHR13228:SF3">
    <property type="entry name" value="CONSERVED OLIGOMERIC GOLGI COMPLEX SUBUNIT 5"/>
    <property type="match status" value="1"/>
</dbReference>
<dbReference type="InterPro" id="IPR048485">
    <property type="entry name" value="COG5_helical"/>
</dbReference>
<dbReference type="AlphaFoldDB" id="A0A2T0FHE2"/>
<dbReference type="OrthoDB" id="18786at2759"/>
<dbReference type="InterPro" id="IPR049176">
    <property type="entry name" value="COG5_N"/>
</dbReference>
<dbReference type="RefSeq" id="XP_024664356.1">
    <property type="nucleotide sequence ID" value="XM_024808588.1"/>
</dbReference>
<dbReference type="GO" id="GO:0000139">
    <property type="term" value="C:Golgi membrane"/>
    <property type="evidence" value="ECO:0007669"/>
    <property type="project" value="UniProtKB-SubCell"/>
</dbReference>
<dbReference type="GeneID" id="36515779"/>
<dbReference type="GO" id="GO:0017119">
    <property type="term" value="C:Golgi transport complex"/>
    <property type="evidence" value="ECO:0007669"/>
    <property type="project" value="InterPro"/>
</dbReference>
<dbReference type="PANTHER" id="PTHR13228">
    <property type="entry name" value="CONSERVED OLIGOMERIC GOLGI COMPLEX COMPONENT 5"/>
    <property type="match status" value="1"/>
</dbReference>
<comment type="caution">
    <text evidence="7">The sequence shown here is derived from an EMBL/GenBank/DDBJ whole genome shotgun (WGS) entry which is preliminary data.</text>
</comment>
<reference evidence="7 8" key="1">
    <citation type="submission" date="2017-04" db="EMBL/GenBank/DDBJ databases">
        <title>Genome sequencing of [Candida] sorbophila.</title>
        <authorList>
            <person name="Ahn J.O."/>
        </authorList>
    </citation>
    <scope>NUCLEOTIDE SEQUENCE [LARGE SCALE GENOMIC DNA]</scope>
    <source>
        <strain evidence="7 8">DS02</strain>
    </source>
</reference>
<keyword evidence="8" id="KW-1185">Reference proteome</keyword>
<evidence type="ECO:0000256" key="2">
    <source>
        <dbReference type="ARBA" id="ARBA00020974"/>
    </source>
</evidence>